<accession>A0A8H6C4T2</accession>
<evidence type="ECO:0000256" key="4">
    <source>
        <dbReference type="ARBA" id="ARBA00022729"/>
    </source>
</evidence>
<feature type="chain" id="PRO_5034173014" description="Cell wall mannoprotein PIR1-like C-terminal domain-containing protein" evidence="7">
    <location>
        <begin position="19"/>
        <end position="276"/>
    </location>
</feature>
<name>A0A8H6C4T2_CANAX</name>
<keyword evidence="3" id="KW-0964">Secreted</keyword>
<feature type="signal peptide" evidence="7">
    <location>
        <begin position="1"/>
        <end position="18"/>
    </location>
</feature>
<comment type="caution">
    <text evidence="9">The sequence shown here is derived from an EMBL/GenBank/DDBJ whole genome shotgun (WGS) entry which is preliminary data.</text>
</comment>
<evidence type="ECO:0000259" key="8">
    <source>
        <dbReference type="Pfam" id="PF22799"/>
    </source>
</evidence>
<comment type="subcellular location">
    <subcellularLocation>
        <location evidence="1">Secreted</location>
        <location evidence="1">Cell wall</location>
    </subcellularLocation>
</comment>
<reference evidence="9 10" key="1">
    <citation type="submission" date="2020-03" db="EMBL/GenBank/DDBJ databases">
        <title>FDA dAtabase for Regulatory Grade micrObial Sequences (FDA-ARGOS): Supporting development and validation of Infectious Disease Dx tests.</title>
        <authorList>
            <person name="Campos J."/>
            <person name="Goldberg B."/>
            <person name="Tallon L."/>
            <person name="Sadzewicz L."/>
            <person name="Vavikolanu K."/>
            <person name="Mehta A."/>
            <person name="Aluvathingal J."/>
            <person name="Nadendla S."/>
            <person name="Nandy P."/>
            <person name="Geyer C."/>
            <person name="Yan Y."/>
            <person name="Sichtig H."/>
        </authorList>
    </citation>
    <scope>NUCLEOTIDE SEQUENCE [LARGE SCALE GENOMIC DNA]</scope>
    <source>
        <strain evidence="9 10">FDAARGOS_656</strain>
    </source>
</reference>
<evidence type="ECO:0000256" key="1">
    <source>
        <dbReference type="ARBA" id="ARBA00004191"/>
    </source>
</evidence>
<organism evidence="9 10">
    <name type="scientific">Candida albicans</name>
    <name type="common">Yeast</name>
    <dbReference type="NCBI Taxonomy" id="5476"/>
    <lineage>
        <taxon>Eukaryota</taxon>
        <taxon>Fungi</taxon>
        <taxon>Dikarya</taxon>
        <taxon>Ascomycota</taxon>
        <taxon>Saccharomycotina</taxon>
        <taxon>Pichiomycetes</taxon>
        <taxon>Debaryomycetaceae</taxon>
        <taxon>Candida/Lodderomyces clade</taxon>
        <taxon>Candida</taxon>
    </lineage>
</organism>
<gene>
    <name evidence="9" type="ORF">FOB64_000076</name>
</gene>
<dbReference type="Pfam" id="PF22799">
    <property type="entry name" value="PIR1-like_C"/>
    <property type="match status" value="1"/>
</dbReference>
<evidence type="ECO:0000313" key="9">
    <source>
        <dbReference type="EMBL" id="KAF6072798.1"/>
    </source>
</evidence>
<comment type="similarity">
    <text evidence="5">Belongs to the PIR protein family.</text>
</comment>
<feature type="compositionally biased region" description="Acidic residues" evidence="6">
    <location>
        <begin position="254"/>
        <end position="264"/>
    </location>
</feature>
<protein>
    <recommendedName>
        <fullName evidence="8">Cell wall mannoprotein PIR1-like C-terminal domain-containing protein</fullName>
    </recommendedName>
</protein>
<dbReference type="GO" id="GO:0031505">
    <property type="term" value="P:fungal-type cell wall organization"/>
    <property type="evidence" value="ECO:0007669"/>
    <property type="project" value="TreeGrafter"/>
</dbReference>
<evidence type="ECO:0000256" key="2">
    <source>
        <dbReference type="ARBA" id="ARBA00022512"/>
    </source>
</evidence>
<evidence type="ECO:0000256" key="5">
    <source>
        <dbReference type="ARBA" id="ARBA00038219"/>
    </source>
</evidence>
<evidence type="ECO:0000313" key="10">
    <source>
        <dbReference type="Proteomes" id="UP000536275"/>
    </source>
</evidence>
<evidence type="ECO:0000256" key="7">
    <source>
        <dbReference type="SAM" id="SignalP"/>
    </source>
</evidence>
<dbReference type="AlphaFoldDB" id="A0A8H6C4T2"/>
<dbReference type="EMBL" id="JABWAD010000004">
    <property type="protein sequence ID" value="KAF6072798.1"/>
    <property type="molecule type" value="Genomic_DNA"/>
</dbReference>
<evidence type="ECO:0000256" key="3">
    <source>
        <dbReference type="ARBA" id="ARBA00022525"/>
    </source>
</evidence>
<dbReference type="Proteomes" id="UP000536275">
    <property type="component" value="Unassembled WGS sequence"/>
</dbReference>
<dbReference type="PANTHER" id="PTHR47254:SF1">
    <property type="entry name" value="CELL WALL MANNOPROTEIN CIS3-RELATED"/>
    <property type="match status" value="1"/>
</dbReference>
<dbReference type="GO" id="GO:0005199">
    <property type="term" value="F:structural constituent of cell wall"/>
    <property type="evidence" value="ECO:0007669"/>
    <property type="project" value="TreeGrafter"/>
</dbReference>
<sequence length="276" mass="31824">MRFSIATLSLAALTVVSASYVTRGEGVSRGEKYECDFDTFEWKFGLAVKELKHRGKNWGKDVDLDIVYESDDGQLYHGCKDTYDASKCKNCYETFEFSDDDDDEGSDCDDDDCKKKKKAHRYAKRCGGGDDDDCEDDERCNYPYCELYDDNCDLVITLRDGVLHDERHATGEIVANHQFQFDKPPQKDALHKKGFSIVYTEGNYYLALDHKIKFWHCKVDDNGLYKIYDKSIGEQCSEIELIILKSDKKAEFEFSDNEGSDCDDDCKRKKKHGKKY</sequence>
<feature type="domain" description="Cell wall mannoprotein PIR1-like C-terminal" evidence="8">
    <location>
        <begin position="161"/>
        <end position="239"/>
    </location>
</feature>
<feature type="region of interest" description="Disordered" evidence="6">
    <location>
        <begin position="254"/>
        <end position="276"/>
    </location>
</feature>
<dbReference type="GO" id="GO:0009277">
    <property type="term" value="C:fungal-type cell wall"/>
    <property type="evidence" value="ECO:0007669"/>
    <property type="project" value="TreeGrafter"/>
</dbReference>
<proteinExistence type="inferred from homology"/>
<keyword evidence="2" id="KW-0134">Cell wall</keyword>
<dbReference type="InterPro" id="IPR054508">
    <property type="entry name" value="PIR1-like_C"/>
</dbReference>
<keyword evidence="4 7" id="KW-0732">Signal</keyword>
<dbReference type="PANTHER" id="PTHR47254">
    <property type="entry name" value="CELL WALL MANNOPROTEIN CIS3-RELATED"/>
    <property type="match status" value="1"/>
</dbReference>
<evidence type="ECO:0000256" key="6">
    <source>
        <dbReference type="SAM" id="MobiDB-lite"/>
    </source>
</evidence>
<dbReference type="InterPro" id="IPR051153">
    <property type="entry name" value="Yeast_CWMannoprotein_PIR"/>
</dbReference>